<dbReference type="InterPro" id="IPR052020">
    <property type="entry name" value="Cyclic_di-GMP/3'3'-cGAMP_PDE"/>
</dbReference>
<dbReference type="EMBL" id="DTIY01000077">
    <property type="protein sequence ID" value="HGY40185.1"/>
    <property type="molecule type" value="Genomic_DNA"/>
</dbReference>
<dbReference type="CDD" id="cd01949">
    <property type="entry name" value="GGDEF"/>
    <property type="match status" value="1"/>
</dbReference>
<proteinExistence type="predicted"/>
<dbReference type="Pfam" id="PF00990">
    <property type="entry name" value="GGDEF"/>
    <property type="match status" value="1"/>
</dbReference>
<evidence type="ECO:0000313" key="3">
    <source>
        <dbReference type="EMBL" id="HGY40185.1"/>
    </source>
</evidence>
<dbReference type="InterPro" id="IPR043128">
    <property type="entry name" value="Rev_trsase/Diguanyl_cyclase"/>
</dbReference>
<reference evidence="3" key="1">
    <citation type="journal article" date="2020" name="mSystems">
        <title>Genome- and Community-Level Interaction Insights into Carbon Utilization and Element Cycling Functions of Hydrothermarchaeota in Hydrothermal Sediment.</title>
        <authorList>
            <person name="Zhou Z."/>
            <person name="Liu Y."/>
            <person name="Xu W."/>
            <person name="Pan J."/>
            <person name="Luo Z.H."/>
            <person name="Li M."/>
        </authorList>
    </citation>
    <scope>NUCLEOTIDE SEQUENCE [LARGE SCALE GENOMIC DNA]</scope>
    <source>
        <strain evidence="3">SpSt-82</strain>
    </source>
</reference>
<dbReference type="PROSITE" id="PS51832">
    <property type="entry name" value="HD_GYP"/>
    <property type="match status" value="1"/>
</dbReference>
<dbReference type="Gene3D" id="1.10.3210.10">
    <property type="entry name" value="Hypothetical protein af1432"/>
    <property type="match status" value="1"/>
</dbReference>
<dbReference type="InterPro" id="IPR037522">
    <property type="entry name" value="HD_GYP_dom"/>
</dbReference>
<dbReference type="CDD" id="cd00077">
    <property type="entry name" value="HDc"/>
    <property type="match status" value="1"/>
</dbReference>
<dbReference type="SUPFAM" id="SSF109604">
    <property type="entry name" value="HD-domain/PDEase-like"/>
    <property type="match status" value="1"/>
</dbReference>
<feature type="domain" description="GGDEF" evidence="1">
    <location>
        <begin position="74"/>
        <end position="204"/>
    </location>
</feature>
<dbReference type="NCBIfam" id="TIGR00254">
    <property type="entry name" value="GGDEF"/>
    <property type="match status" value="1"/>
</dbReference>
<feature type="domain" description="HD-GYP" evidence="2">
    <location>
        <begin position="193"/>
        <end position="394"/>
    </location>
</feature>
<dbReference type="Gene3D" id="3.30.70.270">
    <property type="match status" value="1"/>
</dbReference>
<comment type="caution">
    <text evidence="3">The sequence shown here is derived from an EMBL/GenBank/DDBJ whole genome shotgun (WGS) entry which is preliminary data.</text>
</comment>
<dbReference type="SUPFAM" id="SSF55073">
    <property type="entry name" value="Nucleotide cyclase"/>
    <property type="match status" value="1"/>
</dbReference>
<dbReference type="SMART" id="SM00267">
    <property type="entry name" value="GGDEF"/>
    <property type="match status" value="1"/>
</dbReference>
<dbReference type="InterPro" id="IPR000160">
    <property type="entry name" value="GGDEF_dom"/>
</dbReference>
<dbReference type="AlphaFoldDB" id="A0A7V4THW6"/>
<dbReference type="Pfam" id="PF13487">
    <property type="entry name" value="HD_5"/>
    <property type="match status" value="1"/>
</dbReference>
<evidence type="ECO:0000259" key="2">
    <source>
        <dbReference type="PROSITE" id="PS51832"/>
    </source>
</evidence>
<dbReference type="InterPro" id="IPR003607">
    <property type="entry name" value="HD/PDEase_dom"/>
</dbReference>
<accession>A0A7V4THW6</accession>
<evidence type="ECO:0000259" key="1">
    <source>
        <dbReference type="PROSITE" id="PS50887"/>
    </source>
</evidence>
<dbReference type="PROSITE" id="PS50887">
    <property type="entry name" value="GGDEF"/>
    <property type="match status" value="1"/>
</dbReference>
<dbReference type="PANTHER" id="PTHR45228">
    <property type="entry name" value="CYCLIC DI-GMP PHOSPHODIESTERASE TM_0186-RELATED"/>
    <property type="match status" value="1"/>
</dbReference>
<gene>
    <name evidence="3" type="ORF">ENW11_10325</name>
</gene>
<dbReference type="PANTHER" id="PTHR45228:SF1">
    <property type="entry name" value="CYCLIC DI-GMP PHOSPHODIESTERASE TM_0186"/>
    <property type="match status" value="1"/>
</dbReference>
<name>A0A7V4THW6_9BACT</name>
<sequence>MFSESLVRLLGEEKNARKGEQLWIFVYYDERLFAQSVQKREAQGANPFQDPLTRLFSRAYFELELTRLDVPRQLPLSLIMADMNAFKLVNDLLGHRYGDLLLQKVAAKLRETYRREDIVARFGGDEFVILLPKTPYEEAVNLARRFPSFLEFPSKLGPFPVSLAFGVATKTLPHQNVWSVLQEAEKAMYHEKIAGRRSLERRIITLLREYLEKEIYPLEPRMGTFAKLALALKLAKVLSFSEEENERFLRLLLFHDVGKVALPVELLKKPAVELHPAEWTVIRSHSEVGYRIASQLAELMPVANAILSFRERWDGRGYPRGLRGREIPFLSRVGALLNAYEALTLGRPYRSPLPPSLAFREIERELGKRFDPEVGRVFLQIVQQSRGRNNASPDVRDHPLIVPLAKVLNGDGNIFDASLAVGKSSAEKNPA</sequence>
<dbReference type="InterPro" id="IPR029787">
    <property type="entry name" value="Nucleotide_cyclase"/>
</dbReference>
<organism evidence="3">
    <name type="scientific">Candidatus Caldatribacterium saccharofermentans</name>
    <dbReference type="NCBI Taxonomy" id="1454753"/>
    <lineage>
        <taxon>Bacteria</taxon>
        <taxon>Pseudomonadati</taxon>
        <taxon>Atribacterota</taxon>
        <taxon>Atribacteria</taxon>
        <taxon>Atribacterales</taxon>
        <taxon>Candidatus Caldatribacteriaceae</taxon>
        <taxon>Candidatus Caldatribacterium</taxon>
    </lineage>
</organism>
<protein>
    <submittedName>
        <fullName evidence="3">Diguanylate cyclase</fullName>
    </submittedName>
</protein>